<feature type="domain" description="C2H2-type" evidence="10">
    <location>
        <begin position="167"/>
        <end position="194"/>
    </location>
</feature>
<evidence type="ECO:0000256" key="1">
    <source>
        <dbReference type="ARBA" id="ARBA00004123"/>
    </source>
</evidence>
<dbReference type="FunFam" id="3.30.160.60:FF:000156">
    <property type="entry name" value="Zinc finger protein 568"/>
    <property type="match status" value="1"/>
</dbReference>
<dbReference type="SUPFAM" id="SSF57667">
    <property type="entry name" value="beta-beta-alpha zinc fingers"/>
    <property type="match status" value="1"/>
</dbReference>
<dbReference type="InterPro" id="IPR013087">
    <property type="entry name" value="Znf_C2H2_type"/>
</dbReference>
<dbReference type="Gene3D" id="3.30.160.60">
    <property type="entry name" value="Classic Zinc Finger"/>
    <property type="match status" value="1"/>
</dbReference>
<keyword evidence="3" id="KW-0677">Repeat</keyword>
<keyword evidence="6" id="KW-0805">Transcription regulation</keyword>
<evidence type="ECO:0008006" key="14">
    <source>
        <dbReference type="Google" id="ProtNLM"/>
    </source>
</evidence>
<dbReference type="InterPro" id="IPR036051">
    <property type="entry name" value="KRAB_dom_sf"/>
</dbReference>
<name>A0A2K6GKC1_PROCO</name>
<dbReference type="SUPFAM" id="SSF109640">
    <property type="entry name" value="KRAB domain (Kruppel-associated box)"/>
    <property type="match status" value="1"/>
</dbReference>
<dbReference type="SMART" id="SM00355">
    <property type="entry name" value="ZnF_C2H2"/>
    <property type="match status" value="1"/>
</dbReference>
<keyword evidence="5" id="KW-0862">Zinc</keyword>
<feature type="domain" description="KRAB" evidence="11">
    <location>
        <begin position="4"/>
        <end position="90"/>
    </location>
</feature>
<dbReference type="PROSITE" id="PS00028">
    <property type="entry name" value="ZINC_FINGER_C2H2_1"/>
    <property type="match status" value="1"/>
</dbReference>
<proteinExistence type="predicted"/>
<dbReference type="Pfam" id="PF12171">
    <property type="entry name" value="zf-C2H2_jaz"/>
    <property type="match status" value="1"/>
</dbReference>
<dbReference type="Pfam" id="PF01352">
    <property type="entry name" value="KRAB"/>
    <property type="match status" value="1"/>
</dbReference>
<evidence type="ECO:0000256" key="7">
    <source>
        <dbReference type="ARBA" id="ARBA00023163"/>
    </source>
</evidence>
<reference evidence="12" key="2">
    <citation type="submission" date="2025-09" db="UniProtKB">
        <authorList>
            <consortium name="Ensembl"/>
        </authorList>
    </citation>
    <scope>IDENTIFICATION</scope>
</reference>
<dbReference type="Gene3D" id="6.10.140.140">
    <property type="match status" value="1"/>
</dbReference>
<evidence type="ECO:0000313" key="13">
    <source>
        <dbReference type="Proteomes" id="UP000233160"/>
    </source>
</evidence>
<dbReference type="GO" id="GO:0006355">
    <property type="term" value="P:regulation of DNA-templated transcription"/>
    <property type="evidence" value="ECO:0007669"/>
    <property type="project" value="InterPro"/>
</dbReference>
<dbReference type="Proteomes" id="UP000233160">
    <property type="component" value="Unassembled WGS sequence"/>
</dbReference>
<keyword evidence="13" id="KW-1185">Reference proteome</keyword>
<organism evidence="12 13">
    <name type="scientific">Propithecus coquereli</name>
    <name type="common">Coquerel's sifaka</name>
    <name type="synonym">Propithecus verreauxi coquereli</name>
    <dbReference type="NCBI Taxonomy" id="379532"/>
    <lineage>
        <taxon>Eukaryota</taxon>
        <taxon>Metazoa</taxon>
        <taxon>Chordata</taxon>
        <taxon>Craniata</taxon>
        <taxon>Vertebrata</taxon>
        <taxon>Euteleostomi</taxon>
        <taxon>Mammalia</taxon>
        <taxon>Eutheria</taxon>
        <taxon>Euarchontoglires</taxon>
        <taxon>Primates</taxon>
        <taxon>Strepsirrhini</taxon>
        <taxon>Lemuriformes</taxon>
        <taxon>Indriidae</taxon>
        <taxon>Propithecus</taxon>
    </lineage>
</organism>
<keyword evidence="4 9" id="KW-0863">Zinc-finger</keyword>
<dbReference type="PANTHER" id="PTHR23232">
    <property type="entry name" value="KRAB DOMAIN C2H2 ZINC FINGER"/>
    <property type="match status" value="1"/>
</dbReference>
<evidence type="ECO:0000256" key="5">
    <source>
        <dbReference type="ARBA" id="ARBA00022833"/>
    </source>
</evidence>
<evidence type="ECO:0000259" key="11">
    <source>
        <dbReference type="PROSITE" id="PS50805"/>
    </source>
</evidence>
<evidence type="ECO:0000313" key="12">
    <source>
        <dbReference type="Ensembl" id="ENSPCOP00000026657.1"/>
    </source>
</evidence>
<keyword evidence="7" id="KW-0804">Transcription</keyword>
<dbReference type="InterPro" id="IPR001909">
    <property type="entry name" value="KRAB"/>
</dbReference>
<sequence>MESVTFEDVAVNFTRGEWALLNPSQKNLYRDVMRETLMNLSFVGIKWEDQDIEDRYKNPRRNLRRYMAEKLHESKEGRQRGEASSQILEHVLNKKTPPAVKACESSVYGEVAMGHSFHMRDHNKRELHVHQEFTGKPYTRSQCEKAFGDHSFPTHESPHTHARQKPYDCKECRKTFISPKTLRTHMITHTGDGPHKCIPITLK</sequence>
<accession>A0A2K6GKC1</accession>
<dbReference type="InterPro" id="IPR050169">
    <property type="entry name" value="Krueppel_C2H2_ZnF"/>
</dbReference>
<dbReference type="GO" id="GO:0005634">
    <property type="term" value="C:nucleus"/>
    <property type="evidence" value="ECO:0007669"/>
    <property type="project" value="UniProtKB-SubCell"/>
</dbReference>
<reference evidence="12" key="1">
    <citation type="submission" date="2025-08" db="UniProtKB">
        <authorList>
            <consortium name="Ensembl"/>
        </authorList>
    </citation>
    <scope>IDENTIFICATION</scope>
</reference>
<dbReference type="CDD" id="cd07765">
    <property type="entry name" value="KRAB_A-box"/>
    <property type="match status" value="1"/>
</dbReference>
<dbReference type="PROSITE" id="PS50805">
    <property type="entry name" value="KRAB"/>
    <property type="match status" value="1"/>
</dbReference>
<evidence type="ECO:0000256" key="6">
    <source>
        <dbReference type="ARBA" id="ARBA00023015"/>
    </source>
</evidence>
<dbReference type="Ensembl" id="ENSPCOT00000037421.1">
    <property type="protein sequence ID" value="ENSPCOP00000026657.1"/>
    <property type="gene ID" value="ENSPCOG00000025734.1"/>
</dbReference>
<evidence type="ECO:0000256" key="4">
    <source>
        <dbReference type="ARBA" id="ARBA00022771"/>
    </source>
</evidence>
<dbReference type="InterPro" id="IPR022755">
    <property type="entry name" value="Znf_C2H2_jaz"/>
</dbReference>
<dbReference type="SMART" id="SM00349">
    <property type="entry name" value="KRAB"/>
    <property type="match status" value="1"/>
</dbReference>
<dbReference type="InterPro" id="IPR036236">
    <property type="entry name" value="Znf_C2H2_sf"/>
</dbReference>
<dbReference type="AlphaFoldDB" id="A0A2K6GKC1"/>
<evidence type="ECO:0000256" key="9">
    <source>
        <dbReference type="PROSITE-ProRule" id="PRU00042"/>
    </source>
</evidence>
<evidence type="ECO:0000256" key="8">
    <source>
        <dbReference type="ARBA" id="ARBA00023242"/>
    </source>
</evidence>
<evidence type="ECO:0000256" key="3">
    <source>
        <dbReference type="ARBA" id="ARBA00022737"/>
    </source>
</evidence>
<dbReference type="PANTHER" id="PTHR23232:SF158">
    <property type="entry name" value="KRAB DOMAIN-CONTAINING PROTEIN 5"/>
    <property type="match status" value="1"/>
</dbReference>
<dbReference type="GO" id="GO:0008270">
    <property type="term" value="F:zinc ion binding"/>
    <property type="evidence" value="ECO:0007669"/>
    <property type="project" value="UniProtKB-KW"/>
</dbReference>
<dbReference type="PROSITE" id="PS50157">
    <property type="entry name" value="ZINC_FINGER_C2H2_2"/>
    <property type="match status" value="1"/>
</dbReference>
<protein>
    <recommendedName>
        <fullName evidence="14">KRAB domain-containing protein</fullName>
    </recommendedName>
</protein>
<keyword evidence="8" id="KW-0539">Nucleus</keyword>
<comment type="subcellular location">
    <subcellularLocation>
        <location evidence="1">Nucleus</location>
    </subcellularLocation>
</comment>
<dbReference type="GeneTree" id="ENSGT00950000182755"/>
<keyword evidence="2" id="KW-0479">Metal-binding</keyword>
<evidence type="ECO:0000256" key="2">
    <source>
        <dbReference type="ARBA" id="ARBA00022723"/>
    </source>
</evidence>
<evidence type="ECO:0000259" key="10">
    <source>
        <dbReference type="PROSITE" id="PS50157"/>
    </source>
</evidence>